<evidence type="ECO:0000313" key="2">
    <source>
        <dbReference type="EMBL" id="KAJ1138644.1"/>
    </source>
</evidence>
<dbReference type="Gene3D" id="3.30.70.1820">
    <property type="entry name" value="L1 transposable element, RRM domain"/>
    <property type="match status" value="1"/>
</dbReference>
<evidence type="ECO:0000256" key="1">
    <source>
        <dbReference type="SAM" id="MobiDB-lite"/>
    </source>
</evidence>
<comment type="caution">
    <text evidence="2">The sequence shown here is derived from an EMBL/GenBank/DDBJ whole genome shotgun (WGS) entry which is preliminary data.</text>
</comment>
<keyword evidence="3" id="KW-1185">Reference proteome</keyword>
<dbReference type="SUPFAM" id="SSF117773">
    <property type="entry name" value="GTF2I-like repeat"/>
    <property type="match status" value="1"/>
</dbReference>
<dbReference type="AlphaFoldDB" id="A0AAV7QE52"/>
<feature type="region of interest" description="Disordered" evidence="1">
    <location>
        <begin position="25"/>
        <end position="52"/>
    </location>
</feature>
<accession>A0AAV7QE52</accession>
<dbReference type="EMBL" id="JANPWB010000010">
    <property type="protein sequence ID" value="KAJ1138644.1"/>
    <property type="molecule type" value="Genomic_DNA"/>
</dbReference>
<name>A0AAV7QE52_PLEWA</name>
<evidence type="ECO:0000313" key="3">
    <source>
        <dbReference type="Proteomes" id="UP001066276"/>
    </source>
</evidence>
<protein>
    <submittedName>
        <fullName evidence="2">Uncharacterized protein</fullName>
    </submittedName>
</protein>
<dbReference type="InterPro" id="IPR004244">
    <property type="entry name" value="Transposase_22"/>
</dbReference>
<proteinExistence type="predicted"/>
<dbReference type="InterPro" id="IPR036647">
    <property type="entry name" value="GTF2I-like_rpt_sf"/>
</dbReference>
<dbReference type="Proteomes" id="UP001066276">
    <property type="component" value="Chromosome 6"/>
</dbReference>
<sequence>MLPTHNEKGTAIELLQQQVQALQERAEDAEGRSRRNNIRILGTPEGKEGKNPTQYVEEWLKSIVEDRLSVHFVVDRAHRIPGRRPLPEAPPHP</sequence>
<reference evidence="2" key="1">
    <citation type="journal article" date="2022" name="bioRxiv">
        <title>Sequencing and chromosome-scale assembly of the giantPleurodeles waltlgenome.</title>
        <authorList>
            <person name="Brown T."/>
            <person name="Elewa A."/>
            <person name="Iarovenko S."/>
            <person name="Subramanian E."/>
            <person name="Araus A.J."/>
            <person name="Petzold A."/>
            <person name="Susuki M."/>
            <person name="Suzuki K.-i.T."/>
            <person name="Hayashi T."/>
            <person name="Toyoda A."/>
            <person name="Oliveira C."/>
            <person name="Osipova E."/>
            <person name="Leigh N.D."/>
            <person name="Simon A."/>
            <person name="Yun M.H."/>
        </authorList>
    </citation>
    <scope>NUCLEOTIDE SEQUENCE</scope>
    <source>
        <strain evidence="2">20211129_DDA</strain>
        <tissue evidence="2">Liver</tissue>
    </source>
</reference>
<organism evidence="2 3">
    <name type="scientific">Pleurodeles waltl</name>
    <name type="common">Iberian ribbed newt</name>
    <dbReference type="NCBI Taxonomy" id="8319"/>
    <lineage>
        <taxon>Eukaryota</taxon>
        <taxon>Metazoa</taxon>
        <taxon>Chordata</taxon>
        <taxon>Craniata</taxon>
        <taxon>Vertebrata</taxon>
        <taxon>Euteleostomi</taxon>
        <taxon>Amphibia</taxon>
        <taxon>Batrachia</taxon>
        <taxon>Caudata</taxon>
        <taxon>Salamandroidea</taxon>
        <taxon>Salamandridae</taxon>
        <taxon>Pleurodelinae</taxon>
        <taxon>Pleurodeles</taxon>
    </lineage>
</organism>
<gene>
    <name evidence="2" type="ORF">NDU88_005025</name>
</gene>
<dbReference type="PANTHER" id="PTHR11505">
    <property type="entry name" value="L1 TRANSPOSABLE ELEMENT-RELATED"/>
    <property type="match status" value="1"/>
</dbReference>